<dbReference type="PANTHER" id="PTHR47099">
    <property type="entry name" value="METHYLCOBAMIDE:COM METHYLTRANSFERASE MTBA"/>
    <property type="match status" value="1"/>
</dbReference>
<dbReference type="InterPro" id="IPR000257">
    <property type="entry name" value="Uroporphyrinogen_deCOase"/>
</dbReference>
<dbReference type="GO" id="GO:0004853">
    <property type="term" value="F:uroporphyrinogen decarboxylase activity"/>
    <property type="evidence" value="ECO:0007669"/>
    <property type="project" value="InterPro"/>
</dbReference>
<dbReference type="PANTHER" id="PTHR47099:SF1">
    <property type="entry name" value="METHYLCOBAMIDE:COM METHYLTRANSFERASE MTBA"/>
    <property type="match status" value="1"/>
</dbReference>
<feature type="domain" description="Uroporphyrinogen decarboxylase (URO-D)" evidence="1">
    <location>
        <begin position="177"/>
        <end position="392"/>
    </location>
</feature>
<sequence>MTSRERVLTTLNHKEPDKIPIDFGGMRSTSIMAIAYNRLKKELVFNNRMTRMLDISQQLAIPEKEILDLFQVDVISLEDSYLQNDREWNEWQLPDNSKVEIPLNLIPKWDGEEWVLMDGERVKARMPESCLYFENCNPPLENAVTEQDINNHDWYIYSDEYLRELENKAKQMYEETEYAIMGGFGGNIIENYQVLRGYSNAMLDLVADPDFAEALINKMTEIHLINLEKYLQAVSKYIQVIQMGDDLGMQSGPQISLELYKTFIKPAHKKIYKYVKNNSDLFLFLHSCGSIYDFIPDLIDAGVDILNPVQFSAANMDSENLKKEFGDKITFWGGGVDTQKVMPFGTPEEVEEQVTEQIRIFAPGGGFVFAAVHNIQANIPTENTIKLFETAIRYRSY</sequence>
<reference evidence="2" key="1">
    <citation type="submission" date="2018-06" db="EMBL/GenBank/DDBJ databases">
        <authorList>
            <person name="Zhirakovskaya E."/>
        </authorList>
    </citation>
    <scope>NUCLEOTIDE SEQUENCE</scope>
</reference>
<evidence type="ECO:0000313" key="2">
    <source>
        <dbReference type="EMBL" id="VAX19060.1"/>
    </source>
</evidence>
<dbReference type="AlphaFoldDB" id="A0A3B1C854"/>
<organism evidence="2">
    <name type="scientific">hydrothermal vent metagenome</name>
    <dbReference type="NCBI Taxonomy" id="652676"/>
    <lineage>
        <taxon>unclassified sequences</taxon>
        <taxon>metagenomes</taxon>
        <taxon>ecological metagenomes</taxon>
    </lineage>
</organism>
<dbReference type="SUPFAM" id="SSF51726">
    <property type="entry name" value="UROD/MetE-like"/>
    <property type="match status" value="1"/>
</dbReference>
<dbReference type="InterPro" id="IPR052024">
    <property type="entry name" value="Methanogen_methyltrans"/>
</dbReference>
<dbReference type="EMBL" id="UOGD01000127">
    <property type="protein sequence ID" value="VAX19060.1"/>
    <property type="molecule type" value="Genomic_DNA"/>
</dbReference>
<protein>
    <recommendedName>
        <fullName evidence="1">Uroporphyrinogen decarboxylase (URO-D) domain-containing protein</fullName>
    </recommendedName>
</protein>
<dbReference type="InterPro" id="IPR038071">
    <property type="entry name" value="UROD/MetE-like_sf"/>
</dbReference>
<dbReference type="Pfam" id="PF01208">
    <property type="entry name" value="URO-D"/>
    <property type="match status" value="1"/>
</dbReference>
<evidence type="ECO:0000259" key="1">
    <source>
        <dbReference type="Pfam" id="PF01208"/>
    </source>
</evidence>
<gene>
    <name evidence="2" type="ORF">MNBD_IGNAVI01-2443</name>
</gene>
<dbReference type="GO" id="GO:0006779">
    <property type="term" value="P:porphyrin-containing compound biosynthetic process"/>
    <property type="evidence" value="ECO:0007669"/>
    <property type="project" value="InterPro"/>
</dbReference>
<accession>A0A3B1C854</accession>
<proteinExistence type="predicted"/>
<name>A0A3B1C854_9ZZZZ</name>
<dbReference type="Gene3D" id="3.20.20.210">
    <property type="match status" value="1"/>
</dbReference>